<evidence type="ECO:0000313" key="3">
    <source>
        <dbReference type="Proteomes" id="UP000177331"/>
    </source>
</evidence>
<proteinExistence type="predicted"/>
<gene>
    <name evidence="2" type="ORF">A2318_00220</name>
</gene>
<name>A0A1F7W9P0_9BACT</name>
<sequence>MNQRTVVPQTTHITDAPTARRPIVPQTSGAASKTVRIVPPRSVSSTSAQFAPRPISAQTSAQREFVLDEKLEEEAYLARTFVPKPRLGDRTDVGEKLRSVANALQDDAHRRRVLEEKIRMERASYVCYEDHDGGAYTRSRQPILVEYKSLAKPKPSAACSETELNVPFPKIRYPDGERFGPNPFVELTDDTYGTSYTNDVGEDVEICFAGMSLYMERKENHWVYWPHDRSERPQNFPLRGNVTQGLFEASSFDPPTAPIVREEDVDANQVVWAFEVIAEEGESYILMIVTLVTGEKRMIEIPYTESFFS</sequence>
<organism evidence="2 3">
    <name type="scientific">Candidatus Uhrbacteria bacterium RIFOXYB2_FULL_45_11</name>
    <dbReference type="NCBI Taxonomy" id="1802421"/>
    <lineage>
        <taxon>Bacteria</taxon>
        <taxon>Candidatus Uhriibacteriota</taxon>
    </lineage>
</organism>
<feature type="compositionally biased region" description="Polar residues" evidence="1">
    <location>
        <begin position="1"/>
        <end position="13"/>
    </location>
</feature>
<dbReference type="Proteomes" id="UP000177331">
    <property type="component" value="Unassembled WGS sequence"/>
</dbReference>
<dbReference type="AlphaFoldDB" id="A0A1F7W9P0"/>
<feature type="region of interest" description="Disordered" evidence="1">
    <location>
        <begin position="1"/>
        <end position="59"/>
    </location>
</feature>
<dbReference type="STRING" id="1802421.A2318_00220"/>
<evidence type="ECO:0000256" key="1">
    <source>
        <dbReference type="SAM" id="MobiDB-lite"/>
    </source>
</evidence>
<comment type="caution">
    <text evidence="2">The sequence shown here is derived from an EMBL/GenBank/DDBJ whole genome shotgun (WGS) entry which is preliminary data.</text>
</comment>
<evidence type="ECO:0000313" key="2">
    <source>
        <dbReference type="EMBL" id="OGL99306.1"/>
    </source>
</evidence>
<accession>A0A1F7W9P0</accession>
<dbReference type="EMBL" id="MGFD01000012">
    <property type="protein sequence ID" value="OGL99306.1"/>
    <property type="molecule type" value="Genomic_DNA"/>
</dbReference>
<reference evidence="2 3" key="1">
    <citation type="journal article" date="2016" name="Nat. Commun.">
        <title>Thousands of microbial genomes shed light on interconnected biogeochemical processes in an aquifer system.</title>
        <authorList>
            <person name="Anantharaman K."/>
            <person name="Brown C.T."/>
            <person name="Hug L.A."/>
            <person name="Sharon I."/>
            <person name="Castelle C.J."/>
            <person name="Probst A.J."/>
            <person name="Thomas B.C."/>
            <person name="Singh A."/>
            <person name="Wilkins M.J."/>
            <person name="Karaoz U."/>
            <person name="Brodie E.L."/>
            <person name="Williams K.H."/>
            <person name="Hubbard S.S."/>
            <person name="Banfield J.F."/>
        </authorList>
    </citation>
    <scope>NUCLEOTIDE SEQUENCE [LARGE SCALE GENOMIC DNA]</scope>
</reference>
<protein>
    <submittedName>
        <fullName evidence="2">Uncharacterized protein</fullName>
    </submittedName>
</protein>